<gene>
    <name evidence="1" type="ORF">KIW84_070047</name>
</gene>
<dbReference type="InterPro" id="IPR039904">
    <property type="entry name" value="TRANK1"/>
</dbReference>
<dbReference type="AlphaFoldDB" id="A0A9D4VFL9"/>
<sequence>MKVDLVCGKSSQMLQQYKVEGLFVVCSKDVLNFTQVLRIWDILPSEDIPKVVKRLDSIFGSYTDDFISRCSEKCLDNEMKQIPKSWEKSEEIIKFQKLANNGSEAESSCCSQRIYVEDSKVEESFLLMKFYPLSSIVVNHLLSDRNSNELEHLFEVSDEEHDIINFSRSTFVLGRSGTGKTTVLIMKLFKMEKLHHEIAEGPCLSKDKGNEGSSTVNDRHEHLLAEGDDPSDVLHQLFVTVSPKLCQAVKHQIVRMKRFISGGDISDKSCSIEEEEDIVDVDTYTF</sequence>
<organism evidence="1 2">
    <name type="scientific">Pisum sativum</name>
    <name type="common">Garden pea</name>
    <name type="synonym">Lathyrus oleraceus</name>
    <dbReference type="NCBI Taxonomy" id="3888"/>
    <lineage>
        <taxon>Eukaryota</taxon>
        <taxon>Viridiplantae</taxon>
        <taxon>Streptophyta</taxon>
        <taxon>Embryophyta</taxon>
        <taxon>Tracheophyta</taxon>
        <taxon>Spermatophyta</taxon>
        <taxon>Magnoliopsida</taxon>
        <taxon>eudicotyledons</taxon>
        <taxon>Gunneridae</taxon>
        <taxon>Pentapetalae</taxon>
        <taxon>rosids</taxon>
        <taxon>fabids</taxon>
        <taxon>Fabales</taxon>
        <taxon>Fabaceae</taxon>
        <taxon>Papilionoideae</taxon>
        <taxon>50 kb inversion clade</taxon>
        <taxon>NPAAA clade</taxon>
        <taxon>Hologalegina</taxon>
        <taxon>IRL clade</taxon>
        <taxon>Fabeae</taxon>
        <taxon>Lathyrus</taxon>
    </lineage>
</organism>
<dbReference type="Gramene" id="Psat07G0004700-T1">
    <property type="protein sequence ID" value="KAI5382472.1"/>
    <property type="gene ID" value="KIW84_070047"/>
</dbReference>
<protein>
    <submittedName>
        <fullName evidence="1">Uncharacterized protein</fullName>
    </submittedName>
</protein>
<dbReference type="EMBL" id="JAMSHJ010000007">
    <property type="protein sequence ID" value="KAI5382472.1"/>
    <property type="molecule type" value="Genomic_DNA"/>
</dbReference>
<dbReference type="Proteomes" id="UP001058974">
    <property type="component" value="Chromosome 7"/>
</dbReference>
<dbReference type="PANTHER" id="PTHR21529">
    <property type="entry name" value="MAMMARY TURMOR VIRUS RECEPTOR HOMOLOG 1, 2 MTVR1, 2"/>
    <property type="match status" value="1"/>
</dbReference>
<reference evidence="1 2" key="1">
    <citation type="journal article" date="2022" name="Nat. Genet.">
        <title>Improved pea reference genome and pan-genome highlight genomic features and evolutionary characteristics.</title>
        <authorList>
            <person name="Yang T."/>
            <person name="Liu R."/>
            <person name="Luo Y."/>
            <person name="Hu S."/>
            <person name="Wang D."/>
            <person name="Wang C."/>
            <person name="Pandey M.K."/>
            <person name="Ge S."/>
            <person name="Xu Q."/>
            <person name="Li N."/>
            <person name="Li G."/>
            <person name="Huang Y."/>
            <person name="Saxena R.K."/>
            <person name="Ji Y."/>
            <person name="Li M."/>
            <person name="Yan X."/>
            <person name="He Y."/>
            <person name="Liu Y."/>
            <person name="Wang X."/>
            <person name="Xiang C."/>
            <person name="Varshney R.K."/>
            <person name="Ding H."/>
            <person name="Gao S."/>
            <person name="Zong X."/>
        </authorList>
    </citation>
    <scope>NUCLEOTIDE SEQUENCE [LARGE SCALE GENOMIC DNA]</scope>
    <source>
        <strain evidence="1 2">cv. Zhongwan 6</strain>
    </source>
</reference>
<accession>A0A9D4VFL9</accession>
<dbReference type="PANTHER" id="PTHR21529:SF4">
    <property type="entry name" value="TPR AND ANKYRIN REPEAT-CONTAINING PROTEIN 1"/>
    <property type="match status" value="1"/>
</dbReference>
<name>A0A9D4VFL9_PEA</name>
<comment type="caution">
    <text evidence="1">The sequence shown here is derived from an EMBL/GenBank/DDBJ whole genome shotgun (WGS) entry which is preliminary data.</text>
</comment>
<dbReference type="Gramene" id="PSAT_LOCUS33525_t1">
    <property type="protein sequence ID" value="CAL5215370.1"/>
    <property type="gene ID" value="PSAT_LOCUS33525"/>
</dbReference>
<proteinExistence type="predicted"/>
<evidence type="ECO:0000313" key="1">
    <source>
        <dbReference type="EMBL" id="KAI5382472.1"/>
    </source>
</evidence>
<evidence type="ECO:0000313" key="2">
    <source>
        <dbReference type="Proteomes" id="UP001058974"/>
    </source>
</evidence>
<keyword evidence="2" id="KW-1185">Reference proteome</keyword>